<dbReference type="PANTHER" id="PTHR46268:SF6">
    <property type="entry name" value="UNIVERSAL STRESS PROTEIN UP12"/>
    <property type="match status" value="1"/>
</dbReference>
<dbReference type="SUPFAM" id="SSF52402">
    <property type="entry name" value="Adenine nucleotide alpha hydrolases-like"/>
    <property type="match status" value="1"/>
</dbReference>
<dbReference type="InterPro" id="IPR006016">
    <property type="entry name" value="UspA"/>
</dbReference>
<dbReference type="OrthoDB" id="9789668at2"/>
<reference evidence="4 5" key="1">
    <citation type="submission" date="2017-06" db="EMBL/GenBank/DDBJ databases">
        <authorList>
            <consortium name="Pathogen Informatics"/>
        </authorList>
    </citation>
    <scope>NUCLEOTIDE SEQUENCE [LARGE SCALE GENOMIC DNA]</scope>
    <source>
        <strain evidence="4 5">NCTC13788</strain>
    </source>
</reference>
<dbReference type="InterPro" id="IPR014729">
    <property type="entry name" value="Rossmann-like_a/b/a_fold"/>
</dbReference>
<proteinExistence type="inferred from homology"/>
<protein>
    <recommendedName>
        <fullName evidence="2">Universal stress protein</fullName>
    </recommendedName>
</protein>
<evidence type="ECO:0000259" key="3">
    <source>
        <dbReference type="Pfam" id="PF00582"/>
    </source>
</evidence>
<dbReference type="GO" id="GO:0005737">
    <property type="term" value="C:cytoplasm"/>
    <property type="evidence" value="ECO:0007669"/>
    <property type="project" value="UniProtKB-SubCell"/>
</dbReference>
<dbReference type="eggNOG" id="COG0589">
    <property type="taxonomic scope" value="Bacteria"/>
</dbReference>
<dbReference type="Gene3D" id="3.40.50.620">
    <property type="entry name" value="HUPs"/>
    <property type="match status" value="1"/>
</dbReference>
<comment type="similarity">
    <text evidence="1 2">Belongs to the universal stress protein A family.</text>
</comment>
<evidence type="ECO:0000256" key="1">
    <source>
        <dbReference type="ARBA" id="ARBA00008791"/>
    </source>
</evidence>
<keyword evidence="5" id="KW-1185">Reference proteome</keyword>
<accession>A0A239SM55</accession>
<evidence type="ECO:0000313" key="4">
    <source>
        <dbReference type="EMBL" id="SNU86312.1"/>
    </source>
</evidence>
<dbReference type="InterPro" id="IPR006015">
    <property type="entry name" value="Universal_stress_UspA"/>
</dbReference>
<dbReference type="STRING" id="1123308.GCA_000380085_00514"/>
<comment type="subcellular location">
    <subcellularLocation>
        <location evidence="2">Cytoplasm</location>
    </subcellularLocation>
</comment>
<feature type="domain" description="UspA" evidence="3">
    <location>
        <begin position="5"/>
        <end position="144"/>
    </location>
</feature>
<sequence>MIQTYQCVMVAVDGSPEAELAFEKAVNVAWRNQAQLVIAHVIDNRALHTYSAFDTNVYVNLETEAKVQLEKYEERAREAGLQHVKSVLELGDPRPLLAKEIPDRENVDLILLGATGLNSFERLLIGSSSEYIMRNARVDLLIVRDPNKV</sequence>
<dbReference type="CDD" id="cd00293">
    <property type="entry name" value="USP-like"/>
    <property type="match status" value="1"/>
</dbReference>
<gene>
    <name evidence="4" type="ORF">SAMEA4412692_00185</name>
</gene>
<dbReference type="PANTHER" id="PTHR46268">
    <property type="entry name" value="STRESS RESPONSE PROTEIN NHAX"/>
    <property type="match status" value="1"/>
</dbReference>
<dbReference type="AlphaFoldDB" id="A0A239SM55"/>
<evidence type="ECO:0000313" key="5">
    <source>
        <dbReference type="Proteomes" id="UP000215185"/>
    </source>
</evidence>
<dbReference type="EMBL" id="LT906439">
    <property type="protein sequence ID" value="SNU86312.1"/>
    <property type="molecule type" value="Genomic_DNA"/>
</dbReference>
<name>A0A239SM55_9STRE</name>
<dbReference type="Pfam" id="PF00582">
    <property type="entry name" value="Usp"/>
    <property type="match status" value="1"/>
</dbReference>
<evidence type="ECO:0000256" key="2">
    <source>
        <dbReference type="PIRNR" id="PIRNR006276"/>
    </source>
</evidence>
<dbReference type="PIRSF" id="PIRSF006276">
    <property type="entry name" value="UspA"/>
    <property type="match status" value="1"/>
</dbReference>
<dbReference type="PRINTS" id="PR01438">
    <property type="entry name" value="UNVRSLSTRESS"/>
</dbReference>
<keyword evidence="2" id="KW-0963">Cytoplasm</keyword>
<dbReference type="RefSeq" id="WP_018373079.1">
    <property type="nucleotide sequence ID" value="NZ_JBCLRV010000002.1"/>
</dbReference>
<organism evidence="4 5">
    <name type="scientific">Streptococcus merionis</name>
    <dbReference type="NCBI Taxonomy" id="400065"/>
    <lineage>
        <taxon>Bacteria</taxon>
        <taxon>Bacillati</taxon>
        <taxon>Bacillota</taxon>
        <taxon>Bacilli</taxon>
        <taxon>Lactobacillales</taxon>
        <taxon>Streptococcaceae</taxon>
        <taxon>Streptococcus</taxon>
    </lineage>
</organism>
<dbReference type="Proteomes" id="UP000215185">
    <property type="component" value="Chromosome 1"/>
</dbReference>
<dbReference type="KEGG" id="smen:SAMEA4412692_0185"/>